<evidence type="ECO:0000313" key="2">
    <source>
        <dbReference type="EMBL" id="MBE8612458.1"/>
    </source>
</evidence>
<dbReference type="AlphaFoldDB" id="A0A8I0Q4A1"/>
<organism evidence="2 3">
    <name type="scientific">Morganella morganii</name>
    <name type="common">Proteus morganii</name>
    <dbReference type="NCBI Taxonomy" id="582"/>
    <lineage>
        <taxon>Bacteria</taxon>
        <taxon>Pseudomonadati</taxon>
        <taxon>Pseudomonadota</taxon>
        <taxon>Gammaproteobacteria</taxon>
        <taxon>Enterobacterales</taxon>
        <taxon>Morganellaceae</taxon>
        <taxon>Morganella</taxon>
    </lineage>
</organism>
<keyword evidence="1" id="KW-1133">Transmembrane helix</keyword>
<evidence type="ECO:0000256" key="1">
    <source>
        <dbReference type="SAM" id="Phobius"/>
    </source>
</evidence>
<keyword evidence="1" id="KW-0812">Transmembrane</keyword>
<keyword evidence="1" id="KW-0472">Membrane</keyword>
<dbReference type="Proteomes" id="UP000650477">
    <property type="component" value="Unassembled WGS sequence"/>
</dbReference>
<sequence>MVTNNVDISMDIMALFIIFCFNITLLKQMIFTRLSNTAIKYWPASGIAPPLEKKTLIRMIWVYQNT</sequence>
<proteinExistence type="predicted"/>
<comment type="caution">
    <text evidence="2">The sequence shown here is derived from an EMBL/GenBank/DDBJ whole genome shotgun (WGS) entry which is preliminary data.</text>
</comment>
<reference evidence="2" key="1">
    <citation type="submission" date="2017-12" db="EMBL/GenBank/DDBJ databases">
        <title>Genome sequencing and analysis.</title>
        <authorList>
            <person name="Huang Y.-T."/>
        </authorList>
    </citation>
    <scope>NUCLEOTIDE SEQUENCE</scope>
    <source>
        <strain evidence="2">VGH116</strain>
    </source>
</reference>
<feature type="transmembrane region" description="Helical" evidence="1">
    <location>
        <begin position="12"/>
        <end position="30"/>
    </location>
</feature>
<name>A0A8I0Q4A1_MORMO</name>
<accession>A0A8I0Q4A1</accession>
<dbReference type="EMBL" id="PKLF01000006">
    <property type="protein sequence ID" value="MBE8612458.1"/>
    <property type="molecule type" value="Genomic_DNA"/>
</dbReference>
<protein>
    <submittedName>
        <fullName evidence="2">Uncharacterized protein</fullName>
    </submittedName>
</protein>
<evidence type="ECO:0000313" key="3">
    <source>
        <dbReference type="Proteomes" id="UP000650477"/>
    </source>
</evidence>
<gene>
    <name evidence="2" type="ORF">CYG68_08485</name>
</gene>